<organism evidence="1 2">
    <name type="scientific">Caenorhabditis remanei</name>
    <name type="common">Caenorhabditis vulgaris</name>
    <dbReference type="NCBI Taxonomy" id="31234"/>
    <lineage>
        <taxon>Eukaryota</taxon>
        <taxon>Metazoa</taxon>
        <taxon>Ecdysozoa</taxon>
        <taxon>Nematoda</taxon>
        <taxon>Chromadorea</taxon>
        <taxon>Rhabditida</taxon>
        <taxon>Rhabditina</taxon>
        <taxon>Rhabditomorpha</taxon>
        <taxon>Rhabditoidea</taxon>
        <taxon>Rhabditidae</taxon>
        <taxon>Peloderinae</taxon>
        <taxon>Caenorhabditis</taxon>
    </lineage>
</organism>
<dbReference type="KEGG" id="crq:GCK72_019499"/>
<evidence type="ECO:0000313" key="1">
    <source>
        <dbReference type="EMBL" id="KAF1752944.1"/>
    </source>
</evidence>
<comment type="caution">
    <text evidence="1">The sequence shown here is derived from an EMBL/GenBank/DDBJ whole genome shotgun (WGS) entry which is preliminary data.</text>
</comment>
<reference evidence="1 2" key="1">
    <citation type="submission" date="2019-12" db="EMBL/GenBank/DDBJ databases">
        <title>Chromosome-level assembly of the Caenorhabditis remanei genome.</title>
        <authorList>
            <person name="Teterina A.A."/>
            <person name="Willis J.H."/>
            <person name="Phillips P.C."/>
        </authorList>
    </citation>
    <scope>NUCLEOTIDE SEQUENCE [LARGE SCALE GENOMIC DNA]</scope>
    <source>
        <strain evidence="1 2">PX506</strain>
        <tissue evidence="1">Whole organism</tissue>
    </source>
</reference>
<sequence length="108" mass="11773">MIEKKNFIVSIGSQEVAELLLCDELLKQLGSFWDTVDYRSGTNQTTFGFSSDGLLDKSCVNCASVLKFSVVMEPLPELSTGDFSSGCVLHQVVEWDTSSSTKPGIEIS</sequence>
<dbReference type="GeneID" id="78776801"/>
<evidence type="ECO:0000313" key="2">
    <source>
        <dbReference type="Proteomes" id="UP000483820"/>
    </source>
</evidence>
<dbReference type="AlphaFoldDB" id="A0A6A5GDX9"/>
<proteinExistence type="predicted"/>
<dbReference type="RefSeq" id="XP_053581969.1">
    <property type="nucleotide sequence ID" value="XM_053733056.1"/>
</dbReference>
<dbReference type="Proteomes" id="UP000483820">
    <property type="component" value="Chromosome V"/>
</dbReference>
<name>A0A6A5GDX9_CAERE</name>
<dbReference type="CTD" id="78776801"/>
<accession>A0A6A5GDX9</accession>
<gene>
    <name evidence="1" type="ORF">GCK72_019499</name>
</gene>
<dbReference type="EMBL" id="WUAV01000005">
    <property type="protein sequence ID" value="KAF1752944.1"/>
    <property type="molecule type" value="Genomic_DNA"/>
</dbReference>
<protein>
    <submittedName>
        <fullName evidence="1">Uncharacterized protein</fullName>
    </submittedName>
</protein>